<evidence type="ECO:0000313" key="1">
    <source>
        <dbReference type="EMBL" id="KFD70877.1"/>
    </source>
</evidence>
<reference evidence="1" key="1">
    <citation type="journal article" date="2014" name="Nat. Genet.">
        <title>Genome and transcriptome of the porcine whipworm Trichuris suis.</title>
        <authorList>
            <person name="Jex A.R."/>
            <person name="Nejsum P."/>
            <person name="Schwarz E.M."/>
            <person name="Hu L."/>
            <person name="Young N.D."/>
            <person name="Hall R.S."/>
            <person name="Korhonen P.K."/>
            <person name="Liao S."/>
            <person name="Thamsborg S."/>
            <person name="Xia J."/>
            <person name="Xu P."/>
            <person name="Wang S."/>
            <person name="Scheerlinck J.P."/>
            <person name="Hofmann A."/>
            <person name="Sternberg P.W."/>
            <person name="Wang J."/>
            <person name="Gasser R.B."/>
        </authorList>
    </citation>
    <scope>NUCLEOTIDE SEQUENCE [LARGE SCALE GENOMIC DNA]</scope>
    <source>
        <strain evidence="1">DCEP-RM93F</strain>
    </source>
</reference>
<dbReference type="Proteomes" id="UP000030758">
    <property type="component" value="Unassembled WGS sequence"/>
</dbReference>
<organism evidence="1">
    <name type="scientific">Trichuris suis</name>
    <name type="common">pig whipworm</name>
    <dbReference type="NCBI Taxonomy" id="68888"/>
    <lineage>
        <taxon>Eukaryota</taxon>
        <taxon>Metazoa</taxon>
        <taxon>Ecdysozoa</taxon>
        <taxon>Nematoda</taxon>
        <taxon>Enoplea</taxon>
        <taxon>Dorylaimia</taxon>
        <taxon>Trichinellida</taxon>
        <taxon>Trichuridae</taxon>
        <taxon>Trichuris</taxon>
    </lineage>
</organism>
<accession>A0A085NN31</accession>
<dbReference type="EMBL" id="KL367485">
    <property type="protein sequence ID" value="KFD70877.1"/>
    <property type="molecule type" value="Genomic_DNA"/>
</dbReference>
<dbReference type="AlphaFoldDB" id="A0A085NN31"/>
<name>A0A085NN31_9BILA</name>
<proteinExistence type="predicted"/>
<sequence>MKPLCKQCYDSIVEKFVSVLERWCDAQVKNVYGRRREKGWSFLIGYPNDSEVVIWRGANSESSGSEFVKVSAMSDDRWGPREPCMIEMPTVRFLSIIMDFEV</sequence>
<protein>
    <submittedName>
        <fullName evidence="1">Uncharacterized protein</fullName>
    </submittedName>
</protein>
<gene>
    <name evidence="1" type="ORF">M514_01172</name>
</gene>